<evidence type="ECO:0000256" key="1">
    <source>
        <dbReference type="ARBA" id="ARBA00004170"/>
    </source>
</evidence>
<dbReference type="GO" id="GO:0006886">
    <property type="term" value="P:intracellular protein transport"/>
    <property type="evidence" value="ECO:0007669"/>
    <property type="project" value="TreeGrafter"/>
</dbReference>
<dbReference type="RefSeq" id="XP_017989476.1">
    <property type="nucleotide sequence ID" value="XM_018134252.1"/>
</dbReference>
<dbReference type="GeneID" id="28725833"/>
<organism evidence="8 9">
    <name type="scientific">Eremothecium sinecaudum</name>
    <dbReference type="NCBI Taxonomy" id="45286"/>
    <lineage>
        <taxon>Eukaryota</taxon>
        <taxon>Fungi</taxon>
        <taxon>Dikarya</taxon>
        <taxon>Ascomycota</taxon>
        <taxon>Saccharomycotina</taxon>
        <taxon>Saccharomycetes</taxon>
        <taxon>Saccharomycetales</taxon>
        <taxon>Saccharomycetaceae</taxon>
        <taxon>Eremothecium</taxon>
    </lineage>
</organism>
<accession>A0A0X8HVZ0</accession>
<dbReference type="GO" id="GO:0005829">
    <property type="term" value="C:cytosol"/>
    <property type="evidence" value="ECO:0007669"/>
    <property type="project" value="GOC"/>
</dbReference>
<evidence type="ECO:0000313" key="8">
    <source>
        <dbReference type="EMBL" id="AMD22480.1"/>
    </source>
</evidence>
<evidence type="ECO:0000256" key="2">
    <source>
        <dbReference type="ARBA" id="ARBA00006536"/>
    </source>
</evidence>
<protein>
    <recommendedName>
        <fullName evidence="6">Vacuolar protein sorting-associated protein 35</fullName>
    </recommendedName>
</protein>
<evidence type="ECO:0000256" key="3">
    <source>
        <dbReference type="ARBA" id="ARBA00022448"/>
    </source>
</evidence>
<keyword evidence="5" id="KW-0472">Membrane</keyword>
<dbReference type="FunFam" id="1.25.40.660:FF:000007">
    <property type="entry name" value="Vacuolar protein sorting-associated protein 35"/>
    <property type="match status" value="1"/>
</dbReference>
<evidence type="ECO:0000313" key="9">
    <source>
        <dbReference type="Proteomes" id="UP000243052"/>
    </source>
</evidence>
<dbReference type="GO" id="GO:0030906">
    <property type="term" value="C:retromer, cargo-selective complex"/>
    <property type="evidence" value="ECO:0007669"/>
    <property type="project" value="InterPro"/>
</dbReference>
<evidence type="ECO:0000256" key="7">
    <source>
        <dbReference type="SAM" id="MobiDB-lite"/>
    </source>
</evidence>
<dbReference type="Proteomes" id="UP000243052">
    <property type="component" value="Chromosome viii"/>
</dbReference>
<dbReference type="EMBL" id="CP014248">
    <property type="protein sequence ID" value="AMD22480.1"/>
    <property type="molecule type" value="Genomic_DNA"/>
</dbReference>
<proteinExistence type="inferred from homology"/>
<dbReference type="STRING" id="45286.A0A0X8HVZ0"/>
<sequence>MSYAESVEQATHIIKQQTILIQRNLAQRKLMDALKHVSVMLTELRNPTLTPKQYYELYILVYDALSILSLYLVENHPKRHHLADLYELVQYAGNILPRLYLMITVGTAFLQIKDSPMEEILKDMIEMCKGVQNPVRGLFLRYYLSQRTRDWLLPDTLPSETKEGESSTQEPKNGLENTNKVFNVGFIINNFIEMNKLWVRLQHYGPLKERELRTRERKELQILIGSNLVRLSQVLEDDCEMYCDLILPQLLEQIIQCRDVVSQEYLLDVICQVFPDEFHMATLSTLLETTLKLNPDVSINKVVSALITRFIGYKDRQTGDVKTIRETFKQLSLKESKKHPEHVTNGDLFFVLWKYLEQLIDQRPDLPLAELFPLVQGILKLSLAWYPDDISNMECLFNFTVKRSQENGGPEMNSDCEYLFEDLLLSLSSNPIFYRVLTECGSYQKLLSLQNVSLQKVVVNRILDEIFKANVRISMKAHLDRILLICESIIKVNNPKLHMLPHDDNEQRNPEEDGTSSLLNAEQEKLAQLVHICYHNSIEKHVELLLTCKSWFYQGGIRLRYTYPAVIASFWKLIRKADIKKKRYTSREKRYQQLIKQLFKYTSRCLNDLFNAVGNSCSDMIFKLNLQTAAIADHLGLSEISFDFFTQAFAIFEESLNDSRTQFQAIVNMAQVLQKTRSLYVDNYYDTLITRCTLYGSKLLKKQDQCRAVYLCSHLWWATEIPLIGEEEGITDTFFREGKRVLECLQRSLRVADSIMDNVQSSQLMVEILNRCCYYFVHGDESVTHVGTKYINGLIELIQTNLKSLKMEESVKVTDDSSIKSPSSPTIAVGIDGTFILLLSSPSATVATVSNKIANLQVSSLVPMVTDYLERTLRYIEDQKLVDDRFKAIIM</sequence>
<evidence type="ECO:0000256" key="6">
    <source>
        <dbReference type="PIRNR" id="PIRNR009375"/>
    </source>
</evidence>
<evidence type="ECO:0000256" key="5">
    <source>
        <dbReference type="ARBA" id="ARBA00023136"/>
    </source>
</evidence>
<gene>
    <name evidence="8" type="ORF">AW171_hschr84522</name>
</gene>
<dbReference type="InterPro" id="IPR005378">
    <property type="entry name" value="Vps35"/>
</dbReference>
<keyword evidence="4 6" id="KW-0653">Protein transport</keyword>
<dbReference type="PANTHER" id="PTHR11099:SF0">
    <property type="entry name" value="VACUOLAR PROTEIN SORTING-ASSOCIATED PROTEIN 35"/>
    <property type="match status" value="1"/>
</dbReference>
<feature type="compositionally biased region" description="Polar residues" evidence="7">
    <location>
        <begin position="166"/>
        <end position="176"/>
    </location>
</feature>
<keyword evidence="9" id="KW-1185">Reference proteome</keyword>
<feature type="region of interest" description="Disordered" evidence="7">
    <location>
        <begin position="155"/>
        <end position="176"/>
    </location>
</feature>
<comment type="function">
    <text evidence="6">Plays a role in vesicular protein sorting.</text>
</comment>
<name>A0A0X8HVZ0_9SACH</name>
<keyword evidence="3 6" id="KW-0813">Transport</keyword>
<dbReference type="PIRSF" id="PIRSF009375">
    <property type="entry name" value="Retromer_Vps35"/>
    <property type="match status" value="1"/>
</dbReference>
<comment type="similarity">
    <text evidence="2 6">Belongs to the VPS35 family.</text>
</comment>
<dbReference type="Pfam" id="PF03635">
    <property type="entry name" value="Vps35"/>
    <property type="match status" value="1"/>
</dbReference>
<dbReference type="AlphaFoldDB" id="A0A0X8HVZ0"/>
<reference evidence="8 9" key="1">
    <citation type="submission" date="2016-01" db="EMBL/GenBank/DDBJ databases">
        <title>Genome sequence of the yeast Holleya sinecauda.</title>
        <authorList>
            <person name="Dietrich F.S."/>
        </authorList>
    </citation>
    <scope>NUCLEOTIDE SEQUENCE [LARGE SCALE GENOMIC DNA]</scope>
    <source>
        <strain evidence="8 9">ATCC 58844</strain>
    </source>
</reference>
<dbReference type="GO" id="GO:0042147">
    <property type="term" value="P:retrograde transport, endosome to Golgi"/>
    <property type="evidence" value="ECO:0007669"/>
    <property type="project" value="InterPro"/>
</dbReference>
<dbReference type="GO" id="GO:0005770">
    <property type="term" value="C:late endosome"/>
    <property type="evidence" value="ECO:0007669"/>
    <property type="project" value="TreeGrafter"/>
</dbReference>
<comment type="subcellular location">
    <subcellularLocation>
        <location evidence="1">Membrane</location>
        <topology evidence="1">Peripheral membrane protein</topology>
    </subcellularLocation>
</comment>
<dbReference type="PANTHER" id="PTHR11099">
    <property type="entry name" value="VACUOLAR SORTING PROTEIN 35"/>
    <property type="match status" value="1"/>
</dbReference>
<evidence type="ECO:0000256" key="4">
    <source>
        <dbReference type="ARBA" id="ARBA00022927"/>
    </source>
</evidence>
<dbReference type="InterPro" id="IPR042491">
    <property type="entry name" value="Vps35_C"/>
</dbReference>
<dbReference type="Gene3D" id="1.25.40.660">
    <property type="entry name" value="Vacuolar protein sorting-associated protein 35, helical subcomplex Vps35-C"/>
    <property type="match status" value="1"/>
</dbReference>
<dbReference type="OrthoDB" id="10258141at2759"/>